<dbReference type="Proteomes" id="UP000445000">
    <property type="component" value="Unassembled WGS sequence"/>
</dbReference>
<keyword evidence="3 7" id="KW-0997">Cell inner membrane</keyword>
<dbReference type="GO" id="GO:0022857">
    <property type="term" value="F:transmembrane transporter activity"/>
    <property type="evidence" value="ECO:0007669"/>
    <property type="project" value="UniProtKB-UniRule"/>
</dbReference>
<comment type="caution">
    <text evidence="9">The sequence shown here is derived from an EMBL/GenBank/DDBJ whole genome shotgun (WGS) entry which is preliminary data.</text>
</comment>
<dbReference type="AlphaFoldDB" id="A0A829YHL0"/>
<keyword evidence="2" id="KW-1003">Cell membrane</keyword>
<dbReference type="Pfam" id="PF06808">
    <property type="entry name" value="DctM"/>
    <property type="match status" value="1"/>
</dbReference>
<dbReference type="PANTHER" id="PTHR33362">
    <property type="entry name" value="SIALIC ACID TRAP TRANSPORTER PERMEASE PROTEIN SIAT-RELATED"/>
    <property type="match status" value="1"/>
</dbReference>
<evidence type="ECO:0000256" key="5">
    <source>
        <dbReference type="ARBA" id="ARBA00022989"/>
    </source>
</evidence>
<evidence type="ECO:0000259" key="8">
    <source>
        <dbReference type="Pfam" id="PF06808"/>
    </source>
</evidence>
<dbReference type="InterPro" id="IPR010656">
    <property type="entry name" value="DctM"/>
</dbReference>
<feature type="transmembrane region" description="Helical" evidence="7">
    <location>
        <begin position="137"/>
        <end position="164"/>
    </location>
</feature>
<accession>A0A829YHL0</accession>
<comment type="subunit">
    <text evidence="7">The complex comprises the extracytoplasmic solute receptor protein and the two transmembrane proteins.</text>
</comment>
<feature type="transmembrane region" description="Helical" evidence="7">
    <location>
        <begin position="216"/>
        <end position="238"/>
    </location>
</feature>
<keyword evidence="10" id="KW-1185">Reference proteome</keyword>
<feature type="transmembrane region" description="Helical" evidence="7">
    <location>
        <begin position="96"/>
        <end position="125"/>
    </location>
</feature>
<evidence type="ECO:0000256" key="3">
    <source>
        <dbReference type="ARBA" id="ARBA00022519"/>
    </source>
</evidence>
<evidence type="ECO:0000256" key="1">
    <source>
        <dbReference type="ARBA" id="ARBA00004429"/>
    </source>
</evidence>
<feature type="transmembrane region" description="Helical" evidence="7">
    <location>
        <begin position="408"/>
        <end position="428"/>
    </location>
</feature>
<comment type="subcellular location">
    <subcellularLocation>
        <location evidence="1 7">Cell inner membrane</location>
        <topology evidence="1 7">Multi-pass membrane protein</topology>
    </subcellularLocation>
</comment>
<feature type="transmembrane region" description="Helical" evidence="7">
    <location>
        <begin position="244"/>
        <end position="260"/>
    </location>
</feature>
<reference evidence="10" key="1">
    <citation type="submission" date="2020-01" db="EMBL/GenBank/DDBJ databases">
        <title>'Steroidobacter agaridevorans' sp. nov., agar-degrading bacteria isolated from rhizosphere soils.</title>
        <authorList>
            <person name="Ikenaga M."/>
            <person name="Kataoka M."/>
            <person name="Murouchi A."/>
            <person name="Katsuragi S."/>
            <person name="Sakai M."/>
        </authorList>
    </citation>
    <scope>NUCLEOTIDE SEQUENCE [LARGE SCALE GENOMIC DNA]</scope>
    <source>
        <strain evidence="10">YU21-B</strain>
    </source>
</reference>
<evidence type="ECO:0000313" key="10">
    <source>
        <dbReference type="Proteomes" id="UP000445000"/>
    </source>
</evidence>
<feature type="transmembrane region" description="Helical" evidence="7">
    <location>
        <begin position="313"/>
        <end position="333"/>
    </location>
</feature>
<feature type="transmembrane region" description="Helical" evidence="7">
    <location>
        <begin position="6"/>
        <end position="37"/>
    </location>
</feature>
<feature type="transmembrane region" description="Helical" evidence="7">
    <location>
        <begin position="345"/>
        <end position="365"/>
    </location>
</feature>
<comment type="similarity">
    <text evidence="7">Belongs to the TRAP transporter large permease family.</text>
</comment>
<gene>
    <name evidence="9" type="ORF">GCM10011487_43010</name>
</gene>
<feature type="transmembrane region" description="Helical" evidence="7">
    <location>
        <begin position="176"/>
        <end position="195"/>
    </location>
</feature>
<dbReference type="NCBIfam" id="TIGR00786">
    <property type="entry name" value="dctM"/>
    <property type="match status" value="1"/>
</dbReference>
<evidence type="ECO:0000256" key="7">
    <source>
        <dbReference type="RuleBase" id="RU369079"/>
    </source>
</evidence>
<dbReference type="EMBL" id="BLJN01000004">
    <property type="protein sequence ID" value="GFE82301.1"/>
    <property type="molecule type" value="Genomic_DNA"/>
</dbReference>
<evidence type="ECO:0000313" key="9">
    <source>
        <dbReference type="EMBL" id="GFE82301.1"/>
    </source>
</evidence>
<dbReference type="PANTHER" id="PTHR33362:SF5">
    <property type="entry name" value="C4-DICARBOXYLATE TRAP TRANSPORTER LARGE PERMEASE PROTEIN DCTM"/>
    <property type="match status" value="1"/>
</dbReference>
<dbReference type="GO" id="GO:0005886">
    <property type="term" value="C:plasma membrane"/>
    <property type="evidence" value="ECO:0007669"/>
    <property type="project" value="UniProtKB-SubCell"/>
</dbReference>
<feature type="transmembrane region" description="Helical" evidence="7">
    <location>
        <begin position="58"/>
        <end position="76"/>
    </location>
</feature>
<keyword evidence="5 7" id="KW-1133">Transmembrane helix</keyword>
<sequence length="430" mass="45032">MNGLLGVIALLVLLTLGVPIGISMGVVGMVGLMLLLGPEPAIIKSGVVLFETITRYELGVLPLFLFMAHLCFAAGASRDFFEAAARMVGHRRGGLAIASVAGCAGFGAISGSSLATAATIGLIGLPEMRKRGYSDALATGSIAAGGTLGSIIPPSGALIVFGILAEQSIGKLFTAAIIPGLSQALFYIITIVLLCRWRPSIGPATARAPWTERRAALFRILDLGALILVVLGGIAFGWFTPTEAASVGATGALLLCAWRRKLNRDSLREALAQTLRTTGMIYVVIIGALIFAVFMSYTGLAEQVADFMEGLPGGTLTAIIIMTVLLLLLGSVLDGLALMLLTTPILLPIVTDLGLSPIWFGIYLVRTMEIGFVHPPIGINLYVIQGIAKDVPLIRIFKGVVPFLAADLLHLSLLIALPAMALALPGWLNQ</sequence>
<keyword evidence="4 7" id="KW-0812">Transmembrane</keyword>
<evidence type="ECO:0000256" key="2">
    <source>
        <dbReference type="ARBA" id="ARBA00022475"/>
    </source>
</evidence>
<name>A0A829YHL0_9GAMM</name>
<dbReference type="InterPro" id="IPR004681">
    <property type="entry name" value="TRAP_DctM"/>
</dbReference>
<keyword evidence="7" id="KW-0813">Transport</keyword>
<comment type="function">
    <text evidence="7">Part of the tripartite ATP-independent periplasmic (TRAP) transport system.</text>
</comment>
<dbReference type="PIRSF" id="PIRSF006066">
    <property type="entry name" value="HI0050"/>
    <property type="match status" value="1"/>
</dbReference>
<proteinExistence type="inferred from homology"/>
<keyword evidence="6 7" id="KW-0472">Membrane</keyword>
<evidence type="ECO:0000256" key="6">
    <source>
        <dbReference type="ARBA" id="ARBA00023136"/>
    </source>
</evidence>
<protein>
    <recommendedName>
        <fullName evidence="7">TRAP transporter large permease protein</fullName>
    </recommendedName>
</protein>
<organism evidence="9 10">
    <name type="scientific">Steroidobacter agaridevorans</name>
    <dbReference type="NCBI Taxonomy" id="2695856"/>
    <lineage>
        <taxon>Bacteria</taxon>
        <taxon>Pseudomonadati</taxon>
        <taxon>Pseudomonadota</taxon>
        <taxon>Gammaproteobacteria</taxon>
        <taxon>Steroidobacterales</taxon>
        <taxon>Steroidobacteraceae</taxon>
        <taxon>Steroidobacter</taxon>
    </lineage>
</organism>
<dbReference type="RefSeq" id="WP_161813956.1">
    <property type="nucleotide sequence ID" value="NZ_BLJN01000004.1"/>
</dbReference>
<feature type="domain" description="TRAP C4-dicarboxylate transport system permease DctM subunit" evidence="8">
    <location>
        <begin position="7"/>
        <end position="420"/>
    </location>
</feature>
<feature type="transmembrane region" description="Helical" evidence="7">
    <location>
        <begin position="281"/>
        <end position="301"/>
    </location>
</feature>
<evidence type="ECO:0000256" key="4">
    <source>
        <dbReference type="ARBA" id="ARBA00022692"/>
    </source>
</evidence>